<dbReference type="Proteomes" id="UP000199103">
    <property type="component" value="Chromosome I"/>
</dbReference>
<reference evidence="4 5" key="1">
    <citation type="submission" date="2016-10" db="EMBL/GenBank/DDBJ databases">
        <authorList>
            <person name="de Groot N.N."/>
        </authorList>
    </citation>
    <scope>NUCLEOTIDE SEQUENCE [LARGE SCALE GENOMIC DNA]</scope>
    <source>
        <strain evidence="4 5">DSM 21800</strain>
    </source>
</reference>
<evidence type="ECO:0000256" key="2">
    <source>
        <dbReference type="SAM" id="MobiDB-lite"/>
    </source>
</evidence>
<gene>
    <name evidence="4" type="ORF">SAMN04489812_5164</name>
</gene>
<keyword evidence="5" id="KW-1185">Reference proteome</keyword>
<dbReference type="RefSeq" id="WP_157683714.1">
    <property type="nucleotide sequence ID" value="NZ_LT629772.1"/>
</dbReference>
<dbReference type="STRING" id="630515.SAMN04489812_5164"/>
<dbReference type="InterPro" id="IPR050268">
    <property type="entry name" value="NADH-dep_flavin_reductase"/>
</dbReference>
<dbReference type="GO" id="GO:0042602">
    <property type="term" value="F:riboflavin reductase (NADPH) activity"/>
    <property type="evidence" value="ECO:0007669"/>
    <property type="project" value="TreeGrafter"/>
</dbReference>
<evidence type="ECO:0000259" key="3">
    <source>
        <dbReference type="SMART" id="SM00903"/>
    </source>
</evidence>
<protein>
    <submittedName>
        <fullName evidence="4">NADH-FMN oxidoreductase RutF, flavin reductase (DIM6/NTAB) family</fullName>
    </submittedName>
</protein>
<name>A0A1H1ZFK4_9ACTN</name>
<dbReference type="AlphaFoldDB" id="A0A1H1ZFK4"/>
<dbReference type="SMART" id="SM00903">
    <property type="entry name" value="Flavin_Reduct"/>
    <property type="match status" value="1"/>
</dbReference>
<proteinExistence type="predicted"/>
<dbReference type="GO" id="GO:0006208">
    <property type="term" value="P:pyrimidine nucleobase catabolic process"/>
    <property type="evidence" value="ECO:0007669"/>
    <property type="project" value="TreeGrafter"/>
</dbReference>
<feature type="region of interest" description="Disordered" evidence="2">
    <location>
        <begin position="1"/>
        <end position="20"/>
    </location>
</feature>
<dbReference type="PANTHER" id="PTHR30466">
    <property type="entry name" value="FLAVIN REDUCTASE"/>
    <property type="match status" value="1"/>
</dbReference>
<dbReference type="InterPro" id="IPR012349">
    <property type="entry name" value="Split_barrel_FMN-bd"/>
</dbReference>
<feature type="domain" description="Flavin reductase like" evidence="3">
    <location>
        <begin position="40"/>
        <end position="184"/>
    </location>
</feature>
<evidence type="ECO:0000313" key="5">
    <source>
        <dbReference type="Proteomes" id="UP000199103"/>
    </source>
</evidence>
<keyword evidence="1" id="KW-0560">Oxidoreductase</keyword>
<dbReference type="PANTHER" id="PTHR30466:SF1">
    <property type="entry name" value="FMN REDUCTASE (NADH) RUTF"/>
    <property type="match status" value="1"/>
</dbReference>
<evidence type="ECO:0000256" key="1">
    <source>
        <dbReference type="ARBA" id="ARBA00023002"/>
    </source>
</evidence>
<dbReference type="Gene3D" id="2.30.110.10">
    <property type="entry name" value="Electron Transport, Fmn-binding Protein, Chain A"/>
    <property type="match status" value="1"/>
</dbReference>
<accession>A0A1H1ZFK4</accession>
<dbReference type="Pfam" id="PF01613">
    <property type="entry name" value="Flavin_Reduct"/>
    <property type="match status" value="1"/>
</dbReference>
<organism evidence="4 5">
    <name type="scientific">Microlunatus soli</name>
    <dbReference type="NCBI Taxonomy" id="630515"/>
    <lineage>
        <taxon>Bacteria</taxon>
        <taxon>Bacillati</taxon>
        <taxon>Actinomycetota</taxon>
        <taxon>Actinomycetes</taxon>
        <taxon>Propionibacteriales</taxon>
        <taxon>Propionibacteriaceae</taxon>
        <taxon>Microlunatus</taxon>
    </lineage>
</organism>
<evidence type="ECO:0000313" key="4">
    <source>
        <dbReference type="EMBL" id="SDT31986.1"/>
    </source>
</evidence>
<dbReference type="SUPFAM" id="SSF50475">
    <property type="entry name" value="FMN-binding split barrel"/>
    <property type="match status" value="1"/>
</dbReference>
<dbReference type="GO" id="GO:0010181">
    <property type="term" value="F:FMN binding"/>
    <property type="evidence" value="ECO:0007669"/>
    <property type="project" value="InterPro"/>
</dbReference>
<dbReference type="EMBL" id="LT629772">
    <property type="protein sequence ID" value="SDT31986.1"/>
    <property type="molecule type" value="Genomic_DNA"/>
</dbReference>
<sequence length="192" mass="20413">MTSSVQAAAPPSALHDHLPATDAPGVVAGAVTADSYRSAFRRHPGGVAVITLNHDGRPRGLTVSSFHSLSLDPPLVAFNIARTSSVWPSLAEVDRHVVNLLGLGQIADARRFATSGIDRFAAPTRWSALADGQPVLEAAAGWLHCTVQQRIAAGDHWLVISSVDQIHGGAEEEPLVFHDGDFHTTSRILRAR</sequence>
<dbReference type="InterPro" id="IPR002563">
    <property type="entry name" value="Flavin_Rdtase-like_dom"/>
</dbReference>
<dbReference type="OrthoDB" id="9792858at2"/>